<dbReference type="Pfam" id="PF07715">
    <property type="entry name" value="Plug"/>
    <property type="match status" value="1"/>
</dbReference>
<organism evidence="5 6">
    <name type="scientific">Aquirufa regiilacus</name>
    <dbReference type="NCBI Taxonomy" id="3024868"/>
    <lineage>
        <taxon>Bacteria</taxon>
        <taxon>Pseudomonadati</taxon>
        <taxon>Bacteroidota</taxon>
        <taxon>Cytophagia</taxon>
        <taxon>Cytophagales</taxon>
        <taxon>Flectobacillaceae</taxon>
        <taxon>Aquirufa</taxon>
    </lineage>
</organism>
<dbReference type="EMBL" id="JAVNWW010000003">
    <property type="protein sequence ID" value="MDU0808919.1"/>
    <property type="molecule type" value="Genomic_DNA"/>
</dbReference>
<dbReference type="PANTHER" id="PTHR40980">
    <property type="entry name" value="PLUG DOMAIN-CONTAINING PROTEIN"/>
    <property type="match status" value="1"/>
</dbReference>
<dbReference type="InterPro" id="IPR012910">
    <property type="entry name" value="Plug_dom"/>
</dbReference>
<proteinExistence type="predicted"/>
<dbReference type="RefSeq" id="WP_316070623.1">
    <property type="nucleotide sequence ID" value="NZ_JAVNWW010000003.1"/>
</dbReference>
<dbReference type="PANTHER" id="PTHR40980:SF4">
    <property type="entry name" value="TONB-DEPENDENT RECEPTOR-LIKE BETA-BARREL DOMAIN-CONTAINING PROTEIN"/>
    <property type="match status" value="1"/>
</dbReference>
<evidence type="ECO:0000259" key="3">
    <source>
        <dbReference type="Pfam" id="PF07715"/>
    </source>
</evidence>
<dbReference type="Pfam" id="PF14905">
    <property type="entry name" value="OMP_b-brl_3"/>
    <property type="match status" value="1"/>
</dbReference>
<reference evidence="5 6" key="1">
    <citation type="submission" date="2023-09" db="EMBL/GenBank/DDBJ databases">
        <title>Aquirufa genomes.</title>
        <authorList>
            <person name="Pitt A."/>
        </authorList>
    </citation>
    <scope>NUCLEOTIDE SEQUENCE [LARGE SCALE GENOMIC DNA]</scope>
    <source>
        <strain evidence="5 6">LEOWEIH-7C</strain>
    </source>
</reference>
<sequence>MRKLSLLFFFLVSLHVSAQVDTLSNVEVKASRPEYGKQVFYPSANLTNLGGNLQDVLANIPSIYVAGDGTIQYRGSQSLTIYFDGKPSGILASSRANALSLFPADRIDYIEIISSPGAKYSAEGSSGILNIVLKKGKGFKQAQANMQWGTHDQLAFSTRYGNGYKRLTYAFDYNFKQSIRDNYQQLYRENSSLYGLAQIQQETFEVNRDYNHALQSQLEYRLNPRWSLGTQLITRYSKDHNNEVRQNLSQFIRSADRYYIRDADKRGDDRGMDVLISLGTIAKQKTTAHLDFLWIRNIGSDQNDFTQRYFYDGFDIPNTNFPNRIEQSSALSSNYTLLLQGDWETQWSKKLRLDYGFKVTERFFDTDFRYEKLKGTWELDTKRSNAFTYVERIHAIYGAARYAGKNWDFQGGLRAEATQANLNYVQLFPSFSLEKELTKNQQLGLRLSSRVNRPSFKALNPFISFADPLNLQSGNPMLQPERTYLLELEHSLDVGTLHTTNQVFYRRVNQLVGRVRTLMEGDTTLTRFENISHSETWGLENITSISPMKNWKVNVTSSLYQTDLQGQVQEQSLNLNRWSWNGRLSQIWNLTPQASVQLSAIYQSAQIHPLGIIQGFYTVDLGFKQEWKSWVLNARLNDVFNTQQTVYDSRPFGFVNDLKKKKETRIFYIGLAFKLSSKKNSGLKNRKAVNEDEAGEED</sequence>
<comment type="caution">
    <text evidence="5">The sequence shown here is derived from an EMBL/GenBank/DDBJ whole genome shotgun (WGS) entry which is preliminary data.</text>
</comment>
<keyword evidence="6" id="KW-1185">Reference proteome</keyword>
<feature type="chain" id="PRO_5046354019" evidence="2">
    <location>
        <begin position="19"/>
        <end position="698"/>
    </location>
</feature>
<accession>A0ABU3TSS3</accession>
<evidence type="ECO:0000256" key="1">
    <source>
        <dbReference type="SAM" id="MobiDB-lite"/>
    </source>
</evidence>
<dbReference type="InterPro" id="IPR041700">
    <property type="entry name" value="OMP_b-brl_3"/>
</dbReference>
<dbReference type="SUPFAM" id="SSF56935">
    <property type="entry name" value="Porins"/>
    <property type="match status" value="1"/>
</dbReference>
<dbReference type="Gene3D" id="2.170.130.10">
    <property type="entry name" value="TonB-dependent receptor, plug domain"/>
    <property type="match status" value="1"/>
</dbReference>
<dbReference type="InterPro" id="IPR037066">
    <property type="entry name" value="Plug_dom_sf"/>
</dbReference>
<protein>
    <submittedName>
        <fullName evidence="5">Outer membrane beta-barrel family protein</fullName>
    </submittedName>
</protein>
<evidence type="ECO:0000313" key="6">
    <source>
        <dbReference type="Proteomes" id="UP001249959"/>
    </source>
</evidence>
<dbReference type="Proteomes" id="UP001249959">
    <property type="component" value="Unassembled WGS sequence"/>
</dbReference>
<evidence type="ECO:0000259" key="4">
    <source>
        <dbReference type="Pfam" id="PF14905"/>
    </source>
</evidence>
<feature type="region of interest" description="Disordered" evidence="1">
    <location>
        <begin position="679"/>
        <end position="698"/>
    </location>
</feature>
<name>A0ABU3TSS3_9BACT</name>
<gene>
    <name evidence="5" type="ORF">PQG45_07715</name>
</gene>
<evidence type="ECO:0000256" key="2">
    <source>
        <dbReference type="SAM" id="SignalP"/>
    </source>
</evidence>
<evidence type="ECO:0000313" key="5">
    <source>
        <dbReference type="EMBL" id="MDU0808919.1"/>
    </source>
</evidence>
<feature type="signal peptide" evidence="2">
    <location>
        <begin position="1"/>
        <end position="18"/>
    </location>
</feature>
<keyword evidence="2" id="KW-0732">Signal</keyword>
<feature type="domain" description="TonB-dependent receptor plug" evidence="3">
    <location>
        <begin position="51"/>
        <end position="127"/>
    </location>
</feature>
<feature type="domain" description="Outer membrane protein beta-barrel" evidence="4">
    <location>
        <begin position="283"/>
        <end position="671"/>
    </location>
</feature>